<dbReference type="Gene3D" id="1.10.10.10">
    <property type="entry name" value="Winged helix-like DNA-binding domain superfamily/Winged helix DNA-binding domain"/>
    <property type="match status" value="1"/>
</dbReference>
<dbReference type="SUPFAM" id="SSF46785">
    <property type="entry name" value="Winged helix' DNA-binding domain"/>
    <property type="match status" value="1"/>
</dbReference>
<keyword evidence="3" id="KW-0238">DNA-binding</keyword>
<dbReference type="PANTHER" id="PTHR30346:SF29">
    <property type="entry name" value="LYSR SUBSTRATE-BINDING"/>
    <property type="match status" value="1"/>
</dbReference>
<comment type="similarity">
    <text evidence="1">Belongs to the LysR transcriptional regulatory family.</text>
</comment>
<dbReference type="InterPro" id="IPR005119">
    <property type="entry name" value="LysR_subst-bd"/>
</dbReference>
<proteinExistence type="inferred from homology"/>
<dbReference type="Pfam" id="PF03466">
    <property type="entry name" value="LysR_substrate"/>
    <property type="match status" value="1"/>
</dbReference>
<dbReference type="Proteomes" id="UP000265614">
    <property type="component" value="Unassembled WGS sequence"/>
</dbReference>
<organism evidence="6 7">
    <name type="scientific">Vallicoccus soli</name>
    <dbReference type="NCBI Taxonomy" id="2339232"/>
    <lineage>
        <taxon>Bacteria</taxon>
        <taxon>Bacillati</taxon>
        <taxon>Actinomycetota</taxon>
        <taxon>Actinomycetes</taxon>
        <taxon>Motilibacterales</taxon>
        <taxon>Vallicoccaceae</taxon>
        <taxon>Vallicoccus</taxon>
    </lineage>
</organism>
<dbReference type="PRINTS" id="PR00039">
    <property type="entry name" value="HTHLYSR"/>
</dbReference>
<name>A0A3A3YXQ4_9ACTN</name>
<accession>A0A3A3YXQ4</accession>
<dbReference type="InterPro" id="IPR036390">
    <property type="entry name" value="WH_DNA-bd_sf"/>
</dbReference>
<sequence length="301" mass="31028">MDASALRLVKAIGDTGSFTGAAAALGLSQPAVSQRVRRLEREAGTALVERSGRRTRLTQAGEVLARHASTVLATLAAAEEEVAAVAGLRAGRVRLVAFPSSSATLLPRALRLLRDRHPGLRVSFAEAEPPGSLADLREGTYDVALAFSYPGADLGRGEDDLAGLVAVPLLADPLLVALPEEHPLAGAAAVDLAALAGETWIAGCPRCRGHLLQAAAAAGFAPEVAFATDDYVAMLGLVEAGLGVALVPALVQRTARHHRVVVRPLDPPAERQVVAVTTEGLVRVPAVAATLAALREVAAHP</sequence>
<keyword evidence="7" id="KW-1185">Reference proteome</keyword>
<evidence type="ECO:0000256" key="1">
    <source>
        <dbReference type="ARBA" id="ARBA00009437"/>
    </source>
</evidence>
<dbReference type="OrthoDB" id="3673085at2"/>
<dbReference type="AlphaFoldDB" id="A0A3A3YXQ4"/>
<reference evidence="6 7" key="1">
    <citation type="submission" date="2018-09" db="EMBL/GenBank/DDBJ databases">
        <title>YIM 75000 draft genome.</title>
        <authorList>
            <person name="Tang S."/>
            <person name="Feng Y."/>
        </authorList>
    </citation>
    <scope>NUCLEOTIDE SEQUENCE [LARGE SCALE GENOMIC DNA]</scope>
    <source>
        <strain evidence="6 7">YIM 75000</strain>
    </source>
</reference>
<dbReference type="InterPro" id="IPR000847">
    <property type="entry name" value="LysR_HTH_N"/>
</dbReference>
<dbReference type="Gene3D" id="3.40.190.10">
    <property type="entry name" value="Periplasmic binding protein-like II"/>
    <property type="match status" value="2"/>
</dbReference>
<dbReference type="PANTHER" id="PTHR30346">
    <property type="entry name" value="TRANSCRIPTIONAL DUAL REGULATOR HCAR-RELATED"/>
    <property type="match status" value="1"/>
</dbReference>
<dbReference type="EMBL" id="QZEZ01000003">
    <property type="protein sequence ID" value="RJK96459.1"/>
    <property type="molecule type" value="Genomic_DNA"/>
</dbReference>
<dbReference type="GO" id="GO:0003700">
    <property type="term" value="F:DNA-binding transcription factor activity"/>
    <property type="evidence" value="ECO:0007669"/>
    <property type="project" value="InterPro"/>
</dbReference>
<evidence type="ECO:0000259" key="5">
    <source>
        <dbReference type="PROSITE" id="PS50931"/>
    </source>
</evidence>
<protein>
    <submittedName>
        <fullName evidence="6">LysR family transcriptional regulator</fullName>
    </submittedName>
</protein>
<dbReference type="GO" id="GO:0003677">
    <property type="term" value="F:DNA binding"/>
    <property type="evidence" value="ECO:0007669"/>
    <property type="project" value="UniProtKB-KW"/>
</dbReference>
<keyword evidence="4" id="KW-0804">Transcription</keyword>
<feature type="domain" description="HTH lysR-type" evidence="5">
    <location>
        <begin position="1"/>
        <end position="58"/>
    </location>
</feature>
<evidence type="ECO:0000256" key="3">
    <source>
        <dbReference type="ARBA" id="ARBA00023125"/>
    </source>
</evidence>
<dbReference type="FunFam" id="1.10.10.10:FF:000001">
    <property type="entry name" value="LysR family transcriptional regulator"/>
    <property type="match status" value="1"/>
</dbReference>
<dbReference type="GO" id="GO:0032993">
    <property type="term" value="C:protein-DNA complex"/>
    <property type="evidence" value="ECO:0007669"/>
    <property type="project" value="TreeGrafter"/>
</dbReference>
<evidence type="ECO:0000256" key="2">
    <source>
        <dbReference type="ARBA" id="ARBA00023015"/>
    </source>
</evidence>
<dbReference type="Pfam" id="PF00126">
    <property type="entry name" value="HTH_1"/>
    <property type="match status" value="1"/>
</dbReference>
<gene>
    <name evidence="6" type="ORF">D5H78_09580</name>
</gene>
<keyword evidence="2" id="KW-0805">Transcription regulation</keyword>
<dbReference type="PROSITE" id="PS50931">
    <property type="entry name" value="HTH_LYSR"/>
    <property type="match status" value="1"/>
</dbReference>
<dbReference type="RefSeq" id="WP_119950208.1">
    <property type="nucleotide sequence ID" value="NZ_QZEZ01000003.1"/>
</dbReference>
<evidence type="ECO:0000313" key="6">
    <source>
        <dbReference type="EMBL" id="RJK96459.1"/>
    </source>
</evidence>
<evidence type="ECO:0000256" key="4">
    <source>
        <dbReference type="ARBA" id="ARBA00023163"/>
    </source>
</evidence>
<comment type="caution">
    <text evidence="6">The sequence shown here is derived from an EMBL/GenBank/DDBJ whole genome shotgun (WGS) entry which is preliminary data.</text>
</comment>
<dbReference type="SUPFAM" id="SSF53850">
    <property type="entry name" value="Periplasmic binding protein-like II"/>
    <property type="match status" value="1"/>
</dbReference>
<evidence type="ECO:0000313" key="7">
    <source>
        <dbReference type="Proteomes" id="UP000265614"/>
    </source>
</evidence>
<dbReference type="InterPro" id="IPR036388">
    <property type="entry name" value="WH-like_DNA-bd_sf"/>
</dbReference>